<keyword evidence="8" id="KW-1185">Reference proteome</keyword>
<evidence type="ECO:0000313" key="7">
    <source>
        <dbReference type="EMBL" id="RAI95352.1"/>
    </source>
</evidence>
<protein>
    <submittedName>
        <fullName evidence="7">Putative outer membrane starch-binding protein</fullName>
    </submittedName>
</protein>
<dbReference type="Gene3D" id="1.25.40.390">
    <property type="match status" value="1"/>
</dbReference>
<sequence>MKRIMKSSMTKASHRDLIVNYARFHVIKKFNNKHMKKYIVLIGAVMALSSCNDDFLDRYPQTSVAPEEFFKSEEDLELYVNGLLTMPGPGSYQSDQSSDNMATTGAVEIKNIITGNPTSQTITGGWNWGTLRNINYFLDNYEKAQASEEAIAHYVGLARYYRAMFYFGMVKRYSDVPWYENTLDPSDQEQLYKGRDSREMVMTNVMADLDYAVSHVRESVPTGTPSLSAVKAFYSRLALYEGTYRKYHSELGLEASSATLLQKARDLAKELMDSGKFSIYSTGNPENDYAKLFTSQDLMGNPEVILVNPYDANKDRGSNVNTGVFGDYEQSPSRDLVMSYLMKDGSYYSSVPNHMQLGFVEEFKDRDPRMMQTLVYPGWIREPNSTPYIQNLNKNFTGYHQIKGYQNTTDNIAISSADFPVYRYAEVLLTYAEAKVEMNELTQADLDMTVNVLRQRAGMPDLIMTDANMSPDPFLVQKYPNVGGSNLGVLLEIRRERRIEFAVEGYRYDDLMRWSAGKLFENIPQGMYFAGLGKYDLTGDGIEDVILVGKDTNIPVGDEKEKNSLGVTLVYYKAGTIDENVDVFLENGEAGGMMVTETKARTFEEPKYYYRPIPIQQVTLNPNLNQIFGWN</sequence>
<proteinExistence type="inferred from homology"/>
<comment type="caution">
    <text evidence="7">The sequence shown here is derived from an EMBL/GenBank/DDBJ whole genome shotgun (WGS) entry which is preliminary data.</text>
</comment>
<dbReference type="Pfam" id="PF07980">
    <property type="entry name" value="SusD_RagB"/>
    <property type="match status" value="1"/>
</dbReference>
<evidence type="ECO:0000256" key="4">
    <source>
        <dbReference type="ARBA" id="ARBA00023136"/>
    </source>
</evidence>
<comment type="subcellular location">
    <subcellularLocation>
        <location evidence="1">Cell outer membrane</location>
    </subcellularLocation>
</comment>
<keyword evidence="5" id="KW-0998">Cell outer membrane</keyword>
<keyword evidence="4" id="KW-0472">Membrane</keyword>
<feature type="domain" description="RagB/SusD" evidence="6">
    <location>
        <begin position="302"/>
        <end position="630"/>
    </location>
</feature>
<gene>
    <name evidence="7" type="ORF">LV83_00603</name>
</gene>
<dbReference type="EMBL" id="QLLK01000001">
    <property type="protein sequence ID" value="RAI95352.1"/>
    <property type="molecule type" value="Genomic_DNA"/>
</dbReference>
<accession>A0A327PWL6</accession>
<comment type="similarity">
    <text evidence="2">Belongs to the SusD family.</text>
</comment>
<evidence type="ECO:0000313" key="8">
    <source>
        <dbReference type="Proteomes" id="UP000249610"/>
    </source>
</evidence>
<dbReference type="AlphaFoldDB" id="A0A327PWL6"/>
<keyword evidence="3" id="KW-0732">Signal</keyword>
<reference evidence="7 8" key="1">
    <citation type="submission" date="2018-06" db="EMBL/GenBank/DDBJ databases">
        <title>Genomic Encyclopedia of Archaeal and Bacterial Type Strains, Phase II (KMG-II): from individual species to whole genera.</title>
        <authorList>
            <person name="Goeker M."/>
        </authorList>
    </citation>
    <scope>NUCLEOTIDE SEQUENCE [LARGE SCALE GENOMIC DNA]</scope>
    <source>
        <strain evidence="7 8">DSM 23446</strain>
    </source>
</reference>
<dbReference type="SUPFAM" id="SSF48452">
    <property type="entry name" value="TPR-like"/>
    <property type="match status" value="1"/>
</dbReference>
<dbReference type="InterPro" id="IPR011990">
    <property type="entry name" value="TPR-like_helical_dom_sf"/>
</dbReference>
<evidence type="ECO:0000256" key="1">
    <source>
        <dbReference type="ARBA" id="ARBA00004442"/>
    </source>
</evidence>
<evidence type="ECO:0000256" key="5">
    <source>
        <dbReference type="ARBA" id="ARBA00023237"/>
    </source>
</evidence>
<evidence type="ECO:0000256" key="3">
    <source>
        <dbReference type="ARBA" id="ARBA00022729"/>
    </source>
</evidence>
<dbReference type="InterPro" id="IPR012944">
    <property type="entry name" value="SusD_RagB_dom"/>
</dbReference>
<name>A0A327PWL6_9BACT</name>
<evidence type="ECO:0000259" key="6">
    <source>
        <dbReference type="Pfam" id="PF07980"/>
    </source>
</evidence>
<dbReference type="GO" id="GO:0009279">
    <property type="term" value="C:cell outer membrane"/>
    <property type="evidence" value="ECO:0007669"/>
    <property type="project" value="UniProtKB-SubCell"/>
</dbReference>
<organism evidence="7 8">
    <name type="scientific">Algoriphagus yeomjeoni</name>
    <dbReference type="NCBI Taxonomy" id="291403"/>
    <lineage>
        <taxon>Bacteria</taxon>
        <taxon>Pseudomonadati</taxon>
        <taxon>Bacteroidota</taxon>
        <taxon>Cytophagia</taxon>
        <taxon>Cytophagales</taxon>
        <taxon>Cyclobacteriaceae</taxon>
        <taxon>Algoriphagus</taxon>
    </lineage>
</organism>
<evidence type="ECO:0000256" key="2">
    <source>
        <dbReference type="ARBA" id="ARBA00006275"/>
    </source>
</evidence>
<dbReference type="Proteomes" id="UP000249610">
    <property type="component" value="Unassembled WGS sequence"/>
</dbReference>